<dbReference type="KEGG" id="nvr:FEJ81_20965"/>
<organism evidence="2 3">
    <name type="scientific">Natrinema versiforme</name>
    <dbReference type="NCBI Taxonomy" id="88724"/>
    <lineage>
        <taxon>Archaea</taxon>
        <taxon>Methanobacteriati</taxon>
        <taxon>Methanobacteriota</taxon>
        <taxon>Stenosarchaea group</taxon>
        <taxon>Halobacteria</taxon>
        <taxon>Halobacteriales</taxon>
        <taxon>Natrialbaceae</taxon>
        <taxon>Natrinema</taxon>
    </lineage>
</organism>
<dbReference type="EMBL" id="CP040331">
    <property type="protein sequence ID" value="QCS44749.1"/>
    <property type="molecule type" value="Genomic_DNA"/>
</dbReference>
<dbReference type="InterPro" id="IPR027417">
    <property type="entry name" value="P-loop_NTPase"/>
</dbReference>
<name>A0A4P8WMD7_9EURY</name>
<keyword evidence="1" id="KW-0175">Coiled coil</keyword>
<accession>A0A4P8WMD7</accession>
<reference evidence="3" key="1">
    <citation type="submission" date="2019-05" db="EMBL/GenBank/DDBJ databases">
        <title>Genome sequence and methylation pattern of the halophilic Archaeon Natrinema versiforme BOL5-4.</title>
        <authorList>
            <person name="DasSarma P."/>
            <person name="Anton B.P."/>
            <person name="DasSarma S.L."/>
            <person name="Martinez F.L."/>
            <person name="Guzman D."/>
            <person name="Roberts R.J."/>
            <person name="DasSarma S."/>
        </authorList>
    </citation>
    <scope>NUCLEOTIDE SEQUENCE [LARGE SCALE GENOMIC DNA]</scope>
    <source>
        <strain evidence="3">BOL5-4</strain>
        <plasmid evidence="3">pnve500</plasmid>
    </source>
</reference>
<evidence type="ECO:0000313" key="3">
    <source>
        <dbReference type="Proteomes" id="UP000302218"/>
    </source>
</evidence>
<evidence type="ECO:0000313" key="2">
    <source>
        <dbReference type="EMBL" id="QCS44749.1"/>
    </source>
</evidence>
<dbReference type="AlphaFoldDB" id="A0A4P8WMD7"/>
<geneLocation type="plasmid" evidence="3">
    <name>pnve500</name>
</geneLocation>
<feature type="coiled-coil region" evidence="1">
    <location>
        <begin position="333"/>
        <end position="367"/>
    </location>
</feature>
<dbReference type="Proteomes" id="UP000302218">
    <property type="component" value="Plasmid pNVE500"/>
</dbReference>
<dbReference type="GeneID" id="40267801"/>
<evidence type="ECO:0000256" key="1">
    <source>
        <dbReference type="SAM" id="Coils"/>
    </source>
</evidence>
<gene>
    <name evidence="2" type="ORF">FEJ81_20965</name>
</gene>
<protein>
    <submittedName>
        <fullName evidence="2">Uncharacterized protein</fullName>
    </submittedName>
</protein>
<dbReference type="SUPFAM" id="SSF52540">
    <property type="entry name" value="P-loop containing nucleoside triphosphate hydrolases"/>
    <property type="match status" value="1"/>
</dbReference>
<keyword evidence="2" id="KW-0614">Plasmid</keyword>
<sequence length="1050" mass="118766">MEQEADHTVTQEELLPLIRDRVNQTNVLVIGGPRVGKSTPFKESDEFDYFTTDVGSDISQSNKPVVIDNLYQNFTEASKEEWSTLLGHQEGLCLIERPRRLNWLLTNSEFSDVFDPDLFEVVYVRYRRSKFCNTGETSVEDKVTELLDEPISNREIQKKLDKLRYTYSGFQTESFPLASYDSYLPFIVAESRFSFESDPSLFANIIKRTGINLGENTIISNLLGSAEKVAGKVFNSDTINISLGGLSTKAGLALILIGWYYHKEKSKMEDDTPTAVRNFLEPLTSQYMLPHTQEVIEEELELPPGTLERVHALVSSDVFDQLAKLDAEDLADVSSLRSDIQQNMDELEEFESRLDSLEENVEFFTSTGVVDLGGLVRGEKRAQRKRLSDANIPAAERNRVLDAIGSSSLRPSEVEKVTESLTASTEGSSCLVVHGPRGIGKSSFLYSVGESLAENGFETGVINPNADPAFIEQNLRERTSDESKLAIFYKYDPQEKSATEIRQLFGSTLAPYFDALIIETTDEYLPQLEATWTQSGEGGQEHSRAQFKDMVENTAVENPYRLTPLPDDQVQTIINLFELTDEEQQDIVQQAEGNPLVAVEAAILCRQGQDLSGLSQRDILTGRLRRAIDQLSGDAPVDRITIEMLLLSLASVRHAPDLPTLFDIADIPDRARGSLEKFVRIEMSGYVVQHSEYDYWKLTPDVYIDIIFQEFWFDSVVTESTPRRETLLKNINEYHPTALQTVARNMGTAWRAAESEFRQQRALEIIDLSEPLFALADDRGIRMDVLNELVYAGVPVPTDSADGDFIYMHESFRAKFTTTDLTEGTVQDRVDVQSRVVNLLSQWMANYIISELTFDLPVDAESSIQYLLEMMGEIADQMEADTPEFDRVVLYTNVLSHTLGNISEDVSAEQYGPWFVLFESIFDDQFESDANESVDDIVMEGFYKTVYHFATDSQVADEYGILRAIEDRIGERFGHKEVSIQKTLEFYVNMLFHIHNNSELDTDDPWVKNAVRQMDDVASESEFETNAREALQNQLTEIYGEVPSEIQVLF</sequence>
<proteinExistence type="predicted"/>
<dbReference type="RefSeq" id="WP_138247147.1">
    <property type="nucleotide sequence ID" value="NZ_CP040331.1"/>
</dbReference>